<organism evidence="3 4">
    <name type="scientific">Nocardia seriolae</name>
    <dbReference type="NCBI Taxonomy" id="37332"/>
    <lineage>
        <taxon>Bacteria</taxon>
        <taxon>Bacillati</taxon>
        <taxon>Actinomycetota</taxon>
        <taxon>Actinomycetes</taxon>
        <taxon>Mycobacteriales</taxon>
        <taxon>Nocardiaceae</taxon>
        <taxon>Nocardia</taxon>
    </lineage>
</organism>
<dbReference type="InterPro" id="IPR018929">
    <property type="entry name" value="DUF2510"/>
</dbReference>
<reference evidence="3 4" key="2">
    <citation type="journal article" date="2016" name="Genome Announc.">
        <title>Draft Genome Sequence of Erythromycin- and Oxytetracycline-Sensitive Nocardia seriolae Strain U-1 (NBRC 110359).</title>
        <authorList>
            <person name="Imajoh M."/>
            <person name="Sukeda M."/>
            <person name="Shimizu M."/>
            <person name="Yamane J."/>
            <person name="Ohnishi K."/>
            <person name="Oshima S."/>
        </authorList>
    </citation>
    <scope>NUCLEOTIDE SEQUENCE [LARGE SCALE GENOMIC DNA]</scope>
    <source>
        <strain evidence="3 4">U-1</strain>
    </source>
</reference>
<reference evidence="2 5" key="3">
    <citation type="submission" date="2016-10" db="EMBL/GenBank/DDBJ databases">
        <title>Genome sequence of Nocardia seriolae strain EM150506, isolated from Anguila japonica.</title>
        <authorList>
            <person name="Han H.-J."/>
        </authorList>
    </citation>
    <scope>NUCLEOTIDE SEQUENCE [LARGE SCALE GENOMIC DNA]</scope>
    <source>
        <strain evidence="2 5">EM150506</strain>
    </source>
</reference>
<reference evidence="4" key="1">
    <citation type="submission" date="2015-07" db="EMBL/GenBank/DDBJ databases">
        <title>Nocardia seriolae U-1 whole genome shotgun sequence.</title>
        <authorList>
            <person name="Imajoh M."/>
            <person name="Fukumoto Y."/>
            <person name="Sukeda M."/>
            <person name="Yamane J."/>
            <person name="Yamasaki K."/>
            <person name="Shimizu M."/>
            <person name="Ohnishi K."/>
            <person name="Oshima S."/>
        </authorList>
    </citation>
    <scope>NUCLEOTIDE SEQUENCE [LARGE SCALE GENOMIC DNA]</scope>
    <source>
        <strain evidence="4">U-1</strain>
    </source>
</reference>
<feature type="domain" description="DUF2510" evidence="1">
    <location>
        <begin position="33"/>
        <end position="59"/>
    </location>
</feature>
<evidence type="ECO:0000313" key="2">
    <source>
        <dbReference type="EMBL" id="APA99391.1"/>
    </source>
</evidence>
<protein>
    <recommendedName>
        <fullName evidence="1">DUF2510 domain-containing protein</fullName>
    </recommendedName>
</protein>
<dbReference type="Pfam" id="PF10708">
    <property type="entry name" value="DUF2510"/>
    <property type="match status" value="1"/>
</dbReference>
<name>A0ABC9YNB9_9NOCA</name>
<evidence type="ECO:0000259" key="1">
    <source>
        <dbReference type="Pfam" id="PF10708"/>
    </source>
</evidence>
<keyword evidence="4" id="KW-1185">Reference proteome</keyword>
<evidence type="ECO:0000313" key="3">
    <source>
        <dbReference type="EMBL" id="GAP26543.1"/>
    </source>
</evidence>
<sequence>MGSAGCGIVTLWWVWPGADGFYAEVMTQQLPPAGWYPEGGSLRFWDGFRWTERRQALPVRTTATQEVSVDPRMLAERTLVFRHKAELIEHHGWAITDPDGVALGALVAIGTKTLERLAGGTVELRDERDALIHTITQQVVRFKAVTRIAGLGKITQGWSSKAGFTLSDERDAILGTIKCTGSWSTRFVIRDAGDREIGRIDYEVVPLNRHLIDRYDMWLRLDHPLTDPLAGLVLAAVPLAYRAIRSRTIGA</sequence>
<dbReference type="Proteomes" id="UP000180166">
    <property type="component" value="Chromosome"/>
</dbReference>
<accession>A0ABC9YNB9</accession>
<evidence type="ECO:0000313" key="4">
    <source>
        <dbReference type="Proteomes" id="UP000037179"/>
    </source>
</evidence>
<gene>
    <name evidence="2" type="ORF">NS506_05345</name>
    <name evidence="3" type="ORF">NSK11_contig00007-0027</name>
</gene>
<dbReference type="Proteomes" id="UP000037179">
    <property type="component" value="Unassembled WGS sequence"/>
</dbReference>
<dbReference type="EMBL" id="BBYQ01000007">
    <property type="protein sequence ID" value="GAP26543.1"/>
    <property type="molecule type" value="Genomic_DNA"/>
</dbReference>
<dbReference type="EMBL" id="CP017839">
    <property type="protein sequence ID" value="APA99391.1"/>
    <property type="molecule type" value="Genomic_DNA"/>
</dbReference>
<proteinExistence type="predicted"/>
<evidence type="ECO:0000313" key="5">
    <source>
        <dbReference type="Proteomes" id="UP000180166"/>
    </source>
</evidence>
<dbReference type="KEGG" id="nsr:NS506_05345"/>
<dbReference type="AlphaFoldDB" id="A0ABC9YNB9"/>